<evidence type="ECO:0000313" key="4">
    <source>
        <dbReference type="EMBL" id="CBN74405.1"/>
    </source>
</evidence>
<dbReference type="OrthoDB" id="10303943at2759"/>
<accession>D8LHX4</accession>
<keyword evidence="2" id="KW-0472">Membrane</keyword>
<keyword evidence="2" id="KW-0812">Transmembrane</keyword>
<keyword evidence="5" id="KW-1185">Reference proteome</keyword>
<evidence type="ECO:0000256" key="1">
    <source>
        <dbReference type="SAM" id="MobiDB-lite"/>
    </source>
</evidence>
<keyword evidence="3" id="KW-0732">Signal</keyword>
<keyword evidence="2" id="KW-1133">Transmembrane helix</keyword>
<organism evidence="4 5">
    <name type="scientific">Ectocarpus siliculosus</name>
    <name type="common">Brown alga</name>
    <name type="synonym">Conferva siliculosa</name>
    <dbReference type="NCBI Taxonomy" id="2880"/>
    <lineage>
        <taxon>Eukaryota</taxon>
        <taxon>Sar</taxon>
        <taxon>Stramenopiles</taxon>
        <taxon>Ochrophyta</taxon>
        <taxon>PX clade</taxon>
        <taxon>Phaeophyceae</taxon>
        <taxon>Ectocarpales</taxon>
        <taxon>Ectocarpaceae</taxon>
        <taxon>Ectocarpus</taxon>
    </lineage>
</organism>
<reference evidence="4 5" key="1">
    <citation type="journal article" date="2010" name="Nature">
        <title>The Ectocarpus genome and the independent evolution of multicellularity in brown algae.</title>
        <authorList>
            <person name="Cock J.M."/>
            <person name="Sterck L."/>
            <person name="Rouze P."/>
            <person name="Scornet D."/>
            <person name="Allen A.E."/>
            <person name="Amoutzias G."/>
            <person name="Anthouard V."/>
            <person name="Artiguenave F."/>
            <person name="Aury J.M."/>
            <person name="Badger J.H."/>
            <person name="Beszteri B."/>
            <person name="Billiau K."/>
            <person name="Bonnet E."/>
            <person name="Bothwell J.H."/>
            <person name="Bowler C."/>
            <person name="Boyen C."/>
            <person name="Brownlee C."/>
            <person name="Carrano C.J."/>
            <person name="Charrier B."/>
            <person name="Cho G.Y."/>
            <person name="Coelho S.M."/>
            <person name="Collen J."/>
            <person name="Corre E."/>
            <person name="Da Silva C."/>
            <person name="Delage L."/>
            <person name="Delaroque N."/>
            <person name="Dittami S.M."/>
            <person name="Doulbeau S."/>
            <person name="Elias M."/>
            <person name="Farnham G."/>
            <person name="Gachon C.M."/>
            <person name="Gschloessl B."/>
            <person name="Heesch S."/>
            <person name="Jabbari K."/>
            <person name="Jubin C."/>
            <person name="Kawai H."/>
            <person name="Kimura K."/>
            <person name="Kloareg B."/>
            <person name="Kupper F.C."/>
            <person name="Lang D."/>
            <person name="Le Bail A."/>
            <person name="Leblanc C."/>
            <person name="Lerouge P."/>
            <person name="Lohr M."/>
            <person name="Lopez P.J."/>
            <person name="Martens C."/>
            <person name="Maumus F."/>
            <person name="Michel G."/>
            <person name="Miranda-Saavedra D."/>
            <person name="Morales J."/>
            <person name="Moreau H."/>
            <person name="Motomura T."/>
            <person name="Nagasato C."/>
            <person name="Napoli C.A."/>
            <person name="Nelson D.R."/>
            <person name="Nyvall-Collen P."/>
            <person name="Peters A.F."/>
            <person name="Pommier C."/>
            <person name="Potin P."/>
            <person name="Poulain J."/>
            <person name="Quesneville H."/>
            <person name="Read B."/>
            <person name="Rensing S.A."/>
            <person name="Ritter A."/>
            <person name="Rousvoal S."/>
            <person name="Samanta M."/>
            <person name="Samson G."/>
            <person name="Schroeder D.C."/>
            <person name="Segurens B."/>
            <person name="Strittmatter M."/>
            <person name="Tonon T."/>
            <person name="Tregear J.W."/>
            <person name="Valentin K."/>
            <person name="von Dassow P."/>
            <person name="Yamagishi T."/>
            <person name="Van de Peer Y."/>
            <person name="Wincker P."/>
        </authorList>
    </citation>
    <scope>NUCLEOTIDE SEQUENCE [LARGE SCALE GENOMIC DNA]</scope>
    <source>
        <strain evidence="5">Ec32 / CCAP1310/4</strain>
    </source>
</reference>
<feature type="transmembrane region" description="Helical" evidence="2">
    <location>
        <begin position="185"/>
        <end position="202"/>
    </location>
</feature>
<proteinExistence type="predicted"/>
<feature type="signal peptide" evidence="3">
    <location>
        <begin position="1"/>
        <end position="28"/>
    </location>
</feature>
<dbReference type="InParanoid" id="D8LHX4"/>
<feature type="region of interest" description="Disordered" evidence="1">
    <location>
        <begin position="213"/>
        <end position="258"/>
    </location>
</feature>
<dbReference type="Proteomes" id="UP000002630">
    <property type="component" value="Linkage Group LG13"/>
</dbReference>
<dbReference type="AlphaFoldDB" id="D8LHX4"/>
<evidence type="ECO:0000313" key="5">
    <source>
        <dbReference type="Proteomes" id="UP000002630"/>
    </source>
</evidence>
<feature type="chain" id="PRO_5003117226" evidence="3">
    <location>
        <begin position="29"/>
        <end position="258"/>
    </location>
</feature>
<evidence type="ECO:0000256" key="3">
    <source>
        <dbReference type="SAM" id="SignalP"/>
    </source>
</evidence>
<dbReference type="EMBL" id="FN648376">
    <property type="protein sequence ID" value="CBN74405.1"/>
    <property type="molecule type" value="Genomic_DNA"/>
</dbReference>
<feature type="compositionally biased region" description="Low complexity" evidence="1">
    <location>
        <begin position="220"/>
        <end position="232"/>
    </location>
</feature>
<protein>
    <submittedName>
        <fullName evidence="4">Uncharacterized protein</fullName>
    </submittedName>
</protein>
<name>D8LHX4_ECTSI</name>
<dbReference type="EMBL" id="FN649738">
    <property type="protein sequence ID" value="CBN74405.1"/>
    <property type="molecule type" value="Genomic_DNA"/>
</dbReference>
<sequence>MAPTGRWNRMWFLLVATVVTLLSLHADAARLGGEGVALTRSGDVLLADGSTQEEYEVRESDPITAHFISLGSAAQKLLNKSGYAFGSLVRISHSDRDKEYGEGPERTAWFPMVVFLDVFGEGSGDNGEDITARYEVALDFHPKTIAAPGLVVLAAWRINTDGGVAAKLDVLPPEEKGFLEKNRPGITMMFGVIIASGIVKFLRRGIERLVKKAKADRQEGTATAAPGTEAEPSVAAARGKDAQNPKKKKEGGSNVKQD</sequence>
<gene>
    <name evidence="4" type="ORF">Esi_0020_0117</name>
</gene>
<evidence type="ECO:0000256" key="2">
    <source>
        <dbReference type="SAM" id="Phobius"/>
    </source>
</evidence>